<organism evidence="1 2">
    <name type="scientific">Candidatus Scalindua rubra</name>
    <dbReference type="NCBI Taxonomy" id="1872076"/>
    <lineage>
        <taxon>Bacteria</taxon>
        <taxon>Pseudomonadati</taxon>
        <taxon>Planctomycetota</taxon>
        <taxon>Candidatus Brocadiia</taxon>
        <taxon>Candidatus Brocadiales</taxon>
        <taxon>Candidatus Scalinduaceae</taxon>
        <taxon>Candidatus Scalindua</taxon>
    </lineage>
</organism>
<proteinExistence type="predicted"/>
<evidence type="ECO:0000313" key="1">
    <source>
        <dbReference type="EMBL" id="ODS33506.1"/>
    </source>
</evidence>
<evidence type="ECO:0000313" key="2">
    <source>
        <dbReference type="Proteomes" id="UP000094056"/>
    </source>
</evidence>
<accession>A0A1E3XD02</accession>
<name>A0A1E3XD02_9BACT</name>
<reference evidence="1 2" key="1">
    <citation type="submission" date="2016-07" db="EMBL/GenBank/DDBJ databases">
        <title>Draft genome of Scalindua rubra, obtained from a brine-seawater interface in the Red Sea, sheds light on salt adaptation in anammox bacteria.</title>
        <authorList>
            <person name="Speth D.R."/>
            <person name="Lagkouvardos I."/>
            <person name="Wang Y."/>
            <person name="Qian P.-Y."/>
            <person name="Dutilh B.E."/>
            <person name="Jetten M.S."/>
        </authorList>
    </citation>
    <scope>NUCLEOTIDE SEQUENCE [LARGE SCALE GENOMIC DNA]</scope>
    <source>
        <strain evidence="1">BSI-1</strain>
    </source>
</reference>
<comment type="caution">
    <text evidence="1">The sequence shown here is derived from an EMBL/GenBank/DDBJ whole genome shotgun (WGS) entry which is preliminary data.</text>
</comment>
<sequence>MFGELEGLRKEISKKEDLLIRKGGEQDLLVRDALEFKKAEIDREIKVSQQVEGALSLIKEVNRTKGLEGKLSDMLVGRKADTLSSYARNIYLELTENRSRIIKQKEDALVKLASIPEPRIIKAREELQRCLSELEEDNLIVYEKKGADYVIRSKEAELV</sequence>
<gene>
    <name evidence="1" type="ORF">SCARUB_01330</name>
</gene>
<dbReference type="Proteomes" id="UP000094056">
    <property type="component" value="Unassembled WGS sequence"/>
</dbReference>
<protein>
    <submittedName>
        <fullName evidence="1">Uncharacterized protein</fullName>
    </submittedName>
</protein>
<dbReference type="AlphaFoldDB" id="A0A1E3XD02"/>
<dbReference type="EMBL" id="MAYW01000026">
    <property type="protein sequence ID" value="ODS33506.1"/>
    <property type="molecule type" value="Genomic_DNA"/>
</dbReference>